<evidence type="ECO:0008006" key="2">
    <source>
        <dbReference type="Google" id="ProtNLM"/>
    </source>
</evidence>
<name>A0A803JS48_XENTR</name>
<dbReference type="GeneTree" id="ENSGT00940000154136"/>
<proteinExistence type="predicted"/>
<reference evidence="1" key="2">
    <citation type="submission" date="2021-03" db="UniProtKB">
        <authorList>
            <consortium name="Ensembl"/>
        </authorList>
    </citation>
    <scope>IDENTIFICATION</scope>
</reference>
<dbReference type="Ensembl" id="ENSXETT00000109925">
    <property type="protein sequence ID" value="ENSXETP00000110839"/>
    <property type="gene ID" value="ENSXETG00000049419"/>
</dbReference>
<reference evidence="1" key="1">
    <citation type="journal article" date="2010" name="Science">
        <title>The genome of the Western clawed frog Xenopus tropicalis.</title>
        <authorList>
            <person name="Hellsten U."/>
            <person name="Harland R.M."/>
            <person name="Gilchrist M.J."/>
            <person name="Hendrix D."/>
            <person name="Jurka J."/>
            <person name="Kapitonov V."/>
            <person name="Ovcharenko I."/>
            <person name="Putnam N.H."/>
            <person name="Shu S."/>
            <person name="Taher L."/>
            <person name="Blitz I.L."/>
            <person name="Blumberg B."/>
            <person name="Dichmann D.S."/>
            <person name="Dubchak I."/>
            <person name="Amaya E."/>
            <person name="Detter J.C."/>
            <person name="Fletcher R."/>
            <person name="Gerhard D.S."/>
            <person name="Goodstein D."/>
            <person name="Graves T."/>
            <person name="Grigoriev I.V."/>
            <person name="Grimwood J."/>
            <person name="Kawashima T."/>
            <person name="Lindquist E."/>
            <person name="Lucas S.M."/>
            <person name="Mead P.E."/>
            <person name="Mitros T."/>
            <person name="Ogino H."/>
            <person name="Ohta Y."/>
            <person name="Poliakov A.V."/>
            <person name="Pollet N."/>
            <person name="Robert J."/>
            <person name="Salamov A."/>
            <person name="Sater A.K."/>
            <person name="Schmutz J."/>
            <person name="Terry A."/>
            <person name="Vize P.D."/>
            <person name="Warren W.C."/>
            <person name="Wells D."/>
            <person name="Wills A."/>
            <person name="Wilson R.K."/>
            <person name="Zimmerman L.B."/>
            <person name="Zorn A.M."/>
            <person name="Grainger R."/>
            <person name="Grammer T."/>
            <person name="Khokha M.K."/>
            <person name="Richardson P.M."/>
            <person name="Rokhsar D.S."/>
        </authorList>
    </citation>
    <scope>NUCLEOTIDE SEQUENCE [LARGE SCALE GENOMIC DNA]</scope>
    <source>
        <strain evidence="1">Nigerian</strain>
    </source>
</reference>
<protein>
    <recommendedName>
        <fullName evidence="2">Reverse transcriptase domain-containing protein</fullName>
    </recommendedName>
</protein>
<evidence type="ECO:0000313" key="1">
    <source>
        <dbReference type="Ensembl" id="ENSXETP00000110839"/>
    </source>
</evidence>
<dbReference type="AlphaFoldDB" id="A0A803JS48"/>
<dbReference type="InParanoid" id="A0A803JS48"/>
<dbReference type="PANTHER" id="PTHR33332">
    <property type="entry name" value="REVERSE TRANSCRIPTASE DOMAIN-CONTAINING PROTEIN"/>
    <property type="match status" value="1"/>
</dbReference>
<sequence>MSNVSVFADDTKLCRPVNSIQDVTSLQQDLDQLAIWAAKWQMRFNVDKCKVMHLGCKNMQAPYTLNGTALGKSIMEKDLGVLVDNKLGCSKQCQAAAARANKVLSCIKRGIDSREEGVILPLYRALVRPHLEYAVQFWSPVLKRDIIERLAKLGLFTLEKRRLRGDMITMYKYIRGSYNNLSNVLFTSRSFQRTRGHPLRLEEGRFHLNIRKGFFTVRAVKLWNSLPESVVLADTLYSFKKGLDGFLASEGIQGYG</sequence>
<accession>A0A803JS48</accession>
<organism evidence="1">
    <name type="scientific">Xenopus tropicalis</name>
    <name type="common">Western clawed frog</name>
    <name type="synonym">Silurana tropicalis</name>
    <dbReference type="NCBI Taxonomy" id="8364"/>
    <lineage>
        <taxon>Eukaryota</taxon>
        <taxon>Metazoa</taxon>
        <taxon>Chordata</taxon>
        <taxon>Craniata</taxon>
        <taxon>Vertebrata</taxon>
        <taxon>Euteleostomi</taxon>
        <taxon>Amphibia</taxon>
        <taxon>Batrachia</taxon>
        <taxon>Anura</taxon>
        <taxon>Pipoidea</taxon>
        <taxon>Pipidae</taxon>
        <taxon>Xenopodinae</taxon>
        <taxon>Xenopus</taxon>
        <taxon>Silurana</taxon>
    </lineage>
</organism>